<evidence type="ECO:0000256" key="2">
    <source>
        <dbReference type="SAM" id="MobiDB-lite"/>
    </source>
</evidence>
<accession>A0AAD7Y8N8</accession>
<proteinExistence type="predicted"/>
<feature type="binding site" evidence="1">
    <location>
        <position position="51"/>
    </location>
    <ligand>
        <name>Zn(2+)</name>
        <dbReference type="ChEBI" id="CHEBI:29105"/>
    </ligand>
</feature>
<feature type="compositionally biased region" description="Basic and acidic residues" evidence="2">
    <location>
        <begin position="154"/>
        <end position="182"/>
    </location>
</feature>
<feature type="compositionally biased region" description="Basic and acidic residues" evidence="2">
    <location>
        <begin position="194"/>
        <end position="206"/>
    </location>
</feature>
<dbReference type="Pfam" id="PF07776">
    <property type="entry name" value="zf-AD"/>
    <property type="match status" value="1"/>
</dbReference>
<feature type="binding site" evidence="1">
    <location>
        <position position="10"/>
    </location>
    <ligand>
        <name>Zn(2+)</name>
        <dbReference type="ChEBI" id="CHEBI:29105"/>
    </ligand>
</feature>
<name>A0AAD7Y8N8_MYTSE</name>
<feature type="domain" description="ZAD" evidence="3">
    <location>
        <begin position="5"/>
        <end position="75"/>
    </location>
</feature>
<keyword evidence="1" id="KW-0862">Zinc</keyword>
<keyword evidence="1" id="KW-0863">Zinc-finger</keyword>
<dbReference type="AlphaFoldDB" id="A0AAD7Y8N8"/>
<organism evidence="4 5">
    <name type="scientific">Mythimna separata</name>
    <name type="common">Oriental armyworm</name>
    <name type="synonym">Pseudaletia separata</name>
    <dbReference type="NCBI Taxonomy" id="271217"/>
    <lineage>
        <taxon>Eukaryota</taxon>
        <taxon>Metazoa</taxon>
        <taxon>Ecdysozoa</taxon>
        <taxon>Arthropoda</taxon>
        <taxon>Hexapoda</taxon>
        <taxon>Insecta</taxon>
        <taxon>Pterygota</taxon>
        <taxon>Neoptera</taxon>
        <taxon>Endopterygota</taxon>
        <taxon>Lepidoptera</taxon>
        <taxon>Glossata</taxon>
        <taxon>Ditrysia</taxon>
        <taxon>Noctuoidea</taxon>
        <taxon>Noctuidae</taxon>
        <taxon>Noctuinae</taxon>
        <taxon>Hadenini</taxon>
        <taxon>Mythimna</taxon>
    </lineage>
</organism>
<dbReference type="PROSITE" id="PS51915">
    <property type="entry name" value="ZAD"/>
    <property type="match status" value="1"/>
</dbReference>
<evidence type="ECO:0000256" key="1">
    <source>
        <dbReference type="PROSITE-ProRule" id="PRU01263"/>
    </source>
</evidence>
<feature type="region of interest" description="Disordered" evidence="2">
    <location>
        <begin position="131"/>
        <end position="215"/>
    </location>
</feature>
<dbReference type="GO" id="GO:0008270">
    <property type="term" value="F:zinc ion binding"/>
    <property type="evidence" value="ECO:0007669"/>
    <property type="project" value="UniProtKB-UniRule"/>
</dbReference>
<comment type="caution">
    <text evidence="4">The sequence shown here is derived from an EMBL/GenBank/DDBJ whole genome shotgun (WGS) entry which is preliminary data.</text>
</comment>
<feature type="compositionally biased region" description="Basic and acidic residues" evidence="2">
    <location>
        <begin position="131"/>
        <end position="140"/>
    </location>
</feature>
<keyword evidence="5" id="KW-1185">Reference proteome</keyword>
<dbReference type="Proteomes" id="UP001231518">
    <property type="component" value="Chromosome 30"/>
</dbReference>
<feature type="binding site" evidence="1">
    <location>
        <position position="7"/>
    </location>
    <ligand>
        <name>Zn(2+)</name>
        <dbReference type="ChEBI" id="CHEBI:29105"/>
    </ligand>
</feature>
<dbReference type="SMART" id="SM00868">
    <property type="entry name" value="zf-AD"/>
    <property type="match status" value="1"/>
</dbReference>
<dbReference type="EMBL" id="JARGEI010000028">
    <property type="protein sequence ID" value="KAJ8706464.1"/>
    <property type="molecule type" value="Genomic_DNA"/>
</dbReference>
<evidence type="ECO:0000313" key="5">
    <source>
        <dbReference type="Proteomes" id="UP001231518"/>
    </source>
</evidence>
<reference evidence="4" key="1">
    <citation type="submission" date="2023-03" db="EMBL/GenBank/DDBJ databases">
        <title>Chromosome-level genomes of two armyworms, Mythimna separata and Mythimna loreyi, provide insights into the biosynthesis and reception of sex pheromones.</title>
        <authorList>
            <person name="Zhao H."/>
        </authorList>
    </citation>
    <scope>NUCLEOTIDE SEQUENCE</scope>
    <source>
        <strain evidence="4">BeijingLab</strain>
        <tissue evidence="4">Pupa</tissue>
    </source>
</reference>
<feature type="binding site" evidence="1">
    <location>
        <position position="48"/>
    </location>
    <ligand>
        <name>Zn(2+)</name>
        <dbReference type="ChEBI" id="CHEBI:29105"/>
    </ligand>
</feature>
<dbReference type="SUPFAM" id="SSF57716">
    <property type="entry name" value="Glucocorticoid receptor-like (DNA-binding domain)"/>
    <property type="match status" value="1"/>
</dbReference>
<dbReference type="GO" id="GO:0005634">
    <property type="term" value="C:nucleus"/>
    <property type="evidence" value="ECO:0007669"/>
    <property type="project" value="InterPro"/>
</dbReference>
<evidence type="ECO:0000313" key="4">
    <source>
        <dbReference type="EMBL" id="KAJ8706464.1"/>
    </source>
</evidence>
<sequence>MEKLPMCRICLVENVRMYAVVEKNIQDVYESLTHFSFITEDSRPTLACVFCYAKLKQCCQLQRQCLQAEQLFAQMINEAYPSINQDQSKVFNAFVKTEVVNISIDGVVQMEHVAIKEEVPVYYEGPEDIIEPKEEPHSDANDCSDVEETPVQHFESKKNMMEIKREVKQEHGGSEEERKASDMRWASAAENPQEDIKNIKVEDDVNTHAGAETYV</sequence>
<dbReference type="InterPro" id="IPR012934">
    <property type="entry name" value="Znf_AD"/>
</dbReference>
<evidence type="ECO:0000259" key="3">
    <source>
        <dbReference type="PROSITE" id="PS51915"/>
    </source>
</evidence>
<keyword evidence="1" id="KW-0479">Metal-binding</keyword>
<protein>
    <recommendedName>
        <fullName evidence="3">ZAD domain-containing protein</fullName>
    </recommendedName>
</protein>
<gene>
    <name evidence="4" type="ORF">PYW07_012542</name>
</gene>